<dbReference type="Pfam" id="PF03248">
    <property type="entry name" value="Rer1"/>
    <property type="match status" value="1"/>
</dbReference>
<reference evidence="8" key="1">
    <citation type="submission" date="2021-09" db="EMBL/GenBank/DDBJ databases">
        <authorList>
            <consortium name="AG Swart"/>
            <person name="Singh M."/>
            <person name="Singh A."/>
            <person name="Seah K."/>
            <person name="Emmerich C."/>
        </authorList>
    </citation>
    <scope>NUCLEOTIDE SEQUENCE</scope>
    <source>
        <strain evidence="8">ATCC30299</strain>
    </source>
</reference>
<dbReference type="GO" id="GO:0006621">
    <property type="term" value="P:protein retention in ER lumen"/>
    <property type="evidence" value="ECO:0007669"/>
    <property type="project" value="TreeGrafter"/>
</dbReference>
<accession>A0AAU9JDA3</accession>
<evidence type="ECO:0000313" key="8">
    <source>
        <dbReference type="EMBL" id="CAG9321558.1"/>
    </source>
</evidence>
<gene>
    <name evidence="8" type="ORF">BSTOLATCC_MIC28837</name>
</gene>
<evidence type="ECO:0000256" key="2">
    <source>
        <dbReference type="ARBA" id="ARBA00006070"/>
    </source>
</evidence>
<feature type="transmembrane region" description="Helical" evidence="7">
    <location>
        <begin position="47"/>
        <end position="68"/>
    </location>
</feature>
<dbReference type="PANTHER" id="PTHR10743:SF0">
    <property type="entry name" value="PROTEIN RER1"/>
    <property type="match status" value="1"/>
</dbReference>
<proteinExistence type="inferred from homology"/>
<comment type="subcellular location">
    <subcellularLocation>
        <location evidence="1">Membrane</location>
        <topology evidence="1">Multi-pass membrane protein</topology>
    </subcellularLocation>
</comment>
<dbReference type="GO" id="GO:0006890">
    <property type="term" value="P:retrograde vesicle-mediated transport, Golgi to endoplasmic reticulum"/>
    <property type="evidence" value="ECO:0007669"/>
    <property type="project" value="TreeGrafter"/>
</dbReference>
<sequence>MENSGLKHKLWQRLQTYRDKAIPHIGKRWIFAVSLLFLYTLRVVVRGGYYVVSYCLAIFILNLFLGFLTPISSDMEDEDFDNPVLPIRESDEYKPFIRKLGEFNFWRSTVIGTVAAIFCTFIDAFDIMVFWPILVIYFVVLFIATMRRQIAHMYKHGYLPFDIGKAKYTQKAQS</sequence>
<dbReference type="Proteomes" id="UP001162131">
    <property type="component" value="Unassembled WGS sequence"/>
</dbReference>
<feature type="transmembrane region" description="Helical" evidence="7">
    <location>
        <begin position="129"/>
        <end position="146"/>
    </location>
</feature>
<protein>
    <recommendedName>
        <fullName evidence="6">Protein RER1</fullName>
    </recommendedName>
</protein>
<evidence type="ECO:0000256" key="4">
    <source>
        <dbReference type="ARBA" id="ARBA00022989"/>
    </source>
</evidence>
<dbReference type="EMBL" id="CAJZBQ010000028">
    <property type="protein sequence ID" value="CAG9321558.1"/>
    <property type="molecule type" value="Genomic_DNA"/>
</dbReference>
<evidence type="ECO:0000256" key="1">
    <source>
        <dbReference type="ARBA" id="ARBA00004141"/>
    </source>
</evidence>
<keyword evidence="3 7" id="KW-0812">Transmembrane</keyword>
<evidence type="ECO:0000256" key="5">
    <source>
        <dbReference type="ARBA" id="ARBA00023136"/>
    </source>
</evidence>
<keyword evidence="4 7" id="KW-1133">Transmembrane helix</keyword>
<keyword evidence="5 6" id="KW-0472">Membrane</keyword>
<dbReference type="GO" id="GO:0005783">
    <property type="term" value="C:endoplasmic reticulum"/>
    <property type="evidence" value="ECO:0007669"/>
    <property type="project" value="GOC"/>
</dbReference>
<comment type="caution">
    <text evidence="8">The sequence shown here is derived from an EMBL/GenBank/DDBJ whole genome shotgun (WGS) entry which is preliminary data.</text>
</comment>
<dbReference type="GO" id="GO:0000139">
    <property type="term" value="C:Golgi membrane"/>
    <property type="evidence" value="ECO:0007669"/>
    <property type="project" value="TreeGrafter"/>
</dbReference>
<comment type="function">
    <text evidence="6">Involved in the retrieval of endoplasmic reticulum membrane proteins from the early Golgi compartment.</text>
</comment>
<comment type="similarity">
    <text evidence="2 6">Belongs to the RER1 family.</text>
</comment>
<dbReference type="PANTHER" id="PTHR10743">
    <property type="entry name" value="PROTEIN RER1"/>
    <property type="match status" value="1"/>
</dbReference>
<feature type="transmembrane region" description="Helical" evidence="7">
    <location>
        <begin position="104"/>
        <end position="123"/>
    </location>
</feature>
<evidence type="ECO:0000256" key="7">
    <source>
        <dbReference type="SAM" id="Phobius"/>
    </source>
</evidence>
<name>A0AAU9JDA3_9CILI</name>
<evidence type="ECO:0000256" key="3">
    <source>
        <dbReference type="ARBA" id="ARBA00022692"/>
    </source>
</evidence>
<dbReference type="AlphaFoldDB" id="A0AAU9JDA3"/>
<evidence type="ECO:0000256" key="6">
    <source>
        <dbReference type="PIRNR" id="PIRNR016013"/>
    </source>
</evidence>
<evidence type="ECO:0000313" key="9">
    <source>
        <dbReference type="Proteomes" id="UP001162131"/>
    </source>
</evidence>
<organism evidence="8 9">
    <name type="scientific">Blepharisma stoltei</name>
    <dbReference type="NCBI Taxonomy" id="1481888"/>
    <lineage>
        <taxon>Eukaryota</taxon>
        <taxon>Sar</taxon>
        <taxon>Alveolata</taxon>
        <taxon>Ciliophora</taxon>
        <taxon>Postciliodesmatophora</taxon>
        <taxon>Heterotrichea</taxon>
        <taxon>Heterotrichida</taxon>
        <taxon>Blepharismidae</taxon>
        <taxon>Blepharisma</taxon>
    </lineage>
</organism>
<dbReference type="PIRSF" id="PIRSF016013">
    <property type="entry name" value="AtER_Rer1p"/>
    <property type="match status" value="1"/>
</dbReference>
<dbReference type="InterPro" id="IPR004932">
    <property type="entry name" value="Rer1"/>
</dbReference>
<feature type="transmembrane region" description="Helical" evidence="7">
    <location>
        <begin position="21"/>
        <end position="41"/>
    </location>
</feature>
<keyword evidence="9" id="KW-1185">Reference proteome</keyword>